<evidence type="ECO:0000313" key="2">
    <source>
        <dbReference type="EMBL" id="SPO46959.1"/>
    </source>
</evidence>
<reference evidence="2" key="1">
    <citation type="submission" date="2018-03" db="EMBL/GenBank/DDBJ databases">
        <authorList>
            <person name="Guldener U."/>
        </authorList>
    </citation>
    <scope>NUCLEOTIDE SEQUENCE [LARGE SCALE GENOMIC DNA]</scope>
    <source>
        <strain evidence="2">ATCC34888</strain>
    </source>
</reference>
<comment type="caution">
    <text evidence="2">The sequence shown here is derived from an EMBL/GenBank/DDBJ whole genome shotgun (WGS) entry which is preliminary data.</text>
</comment>
<sequence>MDSISASETGQEKVQMARRRGSHNRSSGSTGYCWYLCSPDKAAASDLVALSSMNRLADAAVCVSRGRLASDPFFSHNPAKRARQHRNGENAESICLLFLSDGGL</sequence>
<name>A0A5C3FUA6_PSEA2</name>
<dbReference type="EMBL" id="OOIQ01000012">
    <property type="protein sequence ID" value="SPO46959.1"/>
    <property type="molecule type" value="Genomic_DNA"/>
</dbReference>
<accession>A0A5C3FUA6</accession>
<dbReference type="AlphaFoldDB" id="A0A5C3FUA6"/>
<feature type="region of interest" description="Disordered" evidence="1">
    <location>
        <begin position="1"/>
        <end position="30"/>
    </location>
</feature>
<proteinExistence type="predicted"/>
<evidence type="ECO:0000313" key="3">
    <source>
        <dbReference type="Proteomes" id="UP000325008"/>
    </source>
</evidence>
<gene>
    <name evidence="2" type="ORF">PSANT_04645</name>
</gene>
<keyword evidence="3" id="KW-1185">Reference proteome</keyword>
<protein>
    <submittedName>
        <fullName evidence="2">Uncharacterized protein</fullName>
    </submittedName>
</protein>
<evidence type="ECO:0000256" key="1">
    <source>
        <dbReference type="SAM" id="MobiDB-lite"/>
    </source>
</evidence>
<organism evidence="2 3">
    <name type="scientific">Pseudozyma antarctica</name>
    <name type="common">Yeast</name>
    <name type="synonym">Candida antarctica</name>
    <dbReference type="NCBI Taxonomy" id="84753"/>
    <lineage>
        <taxon>Eukaryota</taxon>
        <taxon>Fungi</taxon>
        <taxon>Dikarya</taxon>
        <taxon>Basidiomycota</taxon>
        <taxon>Ustilaginomycotina</taxon>
        <taxon>Ustilaginomycetes</taxon>
        <taxon>Ustilaginales</taxon>
        <taxon>Ustilaginaceae</taxon>
        <taxon>Moesziomyces</taxon>
    </lineage>
</organism>
<dbReference type="Proteomes" id="UP000325008">
    <property type="component" value="Unassembled WGS sequence"/>
</dbReference>